<comment type="caution">
    <text evidence="3">The sequence shown here is derived from an EMBL/GenBank/DDBJ whole genome shotgun (WGS) entry which is preliminary data.</text>
</comment>
<dbReference type="Pfam" id="PF09995">
    <property type="entry name" value="MPAB_Lcp_cat"/>
    <property type="match status" value="1"/>
</dbReference>
<gene>
    <name evidence="3" type="ORF">SAMEA2275694_01158</name>
</gene>
<dbReference type="Proteomes" id="UP000185183">
    <property type="component" value="Unassembled WGS sequence"/>
</dbReference>
<evidence type="ECO:0000256" key="1">
    <source>
        <dbReference type="SAM" id="MobiDB-lite"/>
    </source>
</evidence>
<proteinExistence type="predicted"/>
<dbReference type="PANTHER" id="PTHR36151">
    <property type="entry name" value="BLR2777 PROTEIN"/>
    <property type="match status" value="1"/>
</dbReference>
<dbReference type="RefSeq" id="WP_074329759.1">
    <property type="nucleotide sequence ID" value="NZ_FSCP01000001.1"/>
</dbReference>
<evidence type="ECO:0000259" key="2">
    <source>
        <dbReference type="Pfam" id="PF09995"/>
    </source>
</evidence>
<feature type="region of interest" description="Disordered" evidence="1">
    <location>
        <begin position="1"/>
        <end position="20"/>
    </location>
</feature>
<evidence type="ECO:0000313" key="3">
    <source>
        <dbReference type="EMBL" id="SHW98943.1"/>
    </source>
</evidence>
<dbReference type="InterPro" id="IPR018713">
    <property type="entry name" value="MPAB/Lcp_cat_dom"/>
</dbReference>
<dbReference type="PANTHER" id="PTHR36151:SF3">
    <property type="entry name" value="ER-BOUND OXYGENASE MPAB_MPAB'_RUBBER OXYGENASE CATALYTIC DOMAIN-CONTAINING PROTEIN"/>
    <property type="match status" value="1"/>
</dbReference>
<accession>A0A9Q7WHT5</accession>
<reference evidence="3 4" key="1">
    <citation type="submission" date="2016-11" db="EMBL/GenBank/DDBJ databases">
        <authorList>
            <consortium name="Pathogen Informatics"/>
        </authorList>
    </citation>
    <scope>NUCLEOTIDE SEQUENCE [LARGE SCALE GENOMIC DNA]</scope>
    <source>
        <strain evidence="3 4">968</strain>
    </source>
</reference>
<feature type="domain" description="ER-bound oxygenase mpaB/mpaB'/Rubber oxygenase catalytic" evidence="2">
    <location>
        <begin position="72"/>
        <end position="320"/>
    </location>
</feature>
<evidence type="ECO:0000313" key="4">
    <source>
        <dbReference type="Proteomes" id="UP000185183"/>
    </source>
</evidence>
<name>A0A9Q7WHT5_9MYCO</name>
<dbReference type="EMBL" id="FSFA01000001">
    <property type="protein sequence ID" value="SHW98943.1"/>
    <property type="molecule type" value="Genomic_DNA"/>
</dbReference>
<sequence length="456" mass="51072">MANVTSRDAAGAAEPEDLCPRDESADDYLLVDTPITKNVIYGPAYVPRLEGDDSLLRSQQDPIPVPANSLLWKYFGEYAVMLAGGANAGLLQSLFPQVAQGVSEHSQLLNSKDYRDIAQRAINTQVGITKVMYSSPEVAKKYGIQLRNYHKSVKGDMPNGRSYHALNAETWYFTHATFFVSIFEASDAGLFRKPLTWEEKEQIFEESKAWYSLMGVDDRAQPETYADFEKYWEHTLKTQMFASKMSDYNFVAVRGGNFDKLVSPRFRPVMRAAAPLIRRMMRIITVAPLKPEVRDALRVNDLYSPVDVKIFRAMIRVQRWVREGMRIAHVPLKYRYMPVAVEAFERAGVHPDDITLESAREALRLARLEANGARSLSTVLSAEVVPEDATCAKCQRGLEECEDCKGTGHVQDELCDVCDGVGRGCRVHHNNWREIGRGNGVGLEDGIPVVGVSAGR</sequence>
<dbReference type="GO" id="GO:0016491">
    <property type="term" value="F:oxidoreductase activity"/>
    <property type="evidence" value="ECO:0007669"/>
    <property type="project" value="InterPro"/>
</dbReference>
<protein>
    <submittedName>
        <fullName evidence="3">Uncharacterized protein conserved in bacteria</fullName>
    </submittedName>
</protein>
<organism evidence="3 4">
    <name type="scientific">Mycobacteroides abscessus subsp. bolletii</name>
    <dbReference type="NCBI Taxonomy" id="319705"/>
    <lineage>
        <taxon>Bacteria</taxon>
        <taxon>Bacillati</taxon>
        <taxon>Actinomycetota</taxon>
        <taxon>Actinomycetes</taxon>
        <taxon>Mycobacteriales</taxon>
        <taxon>Mycobacteriaceae</taxon>
        <taxon>Mycobacteroides</taxon>
        <taxon>Mycobacteroides abscessus</taxon>
    </lineage>
</organism>
<dbReference type="AlphaFoldDB" id="A0A9Q7WHT5"/>